<dbReference type="InterPro" id="IPR041681">
    <property type="entry name" value="PH_9"/>
</dbReference>
<protein>
    <recommendedName>
        <fullName evidence="1">Pleckstrin homology domain-containing protein</fullName>
    </recommendedName>
</protein>
<evidence type="ECO:0000313" key="2">
    <source>
        <dbReference type="EMBL" id="CAF5115676.1"/>
    </source>
</evidence>
<feature type="non-terminal residue" evidence="2">
    <location>
        <position position="65"/>
    </location>
</feature>
<reference evidence="2" key="1">
    <citation type="submission" date="2021-02" db="EMBL/GenBank/DDBJ databases">
        <authorList>
            <person name="Nowell W R."/>
        </authorList>
    </citation>
    <scope>NUCLEOTIDE SEQUENCE</scope>
</reference>
<dbReference type="Proteomes" id="UP000663848">
    <property type="component" value="Unassembled WGS sequence"/>
</dbReference>
<dbReference type="SUPFAM" id="SSF50729">
    <property type="entry name" value="PH domain-like"/>
    <property type="match status" value="1"/>
</dbReference>
<dbReference type="AlphaFoldDB" id="A0A822EZE0"/>
<proteinExistence type="predicted"/>
<name>A0A822EZE0_9BILA</name>
<dbReference type="EMBL" id="CAJOBR010077718">
    <property type="protein sequence ID" value="CAF5115676.1"/>
    <property type="molecule type" value="Genomic_DNA"/>
</dbReference>
<accession>A0A822EZE0</accession>
<organism evidence="2 3">
    <name type="scientific">Rotaria socialis</name>
    <dbReference type="NCBI Taxonomy" id="392032"/>
    <lineage>
        <taxon>Eukaryota</taxon>
        <taxon>Metazoa</taxon>
        <taxon>Spiralia</taxon>
        <taxon>Gnathifera</taxon>
        <taxon>Rotifera</taxon>
        <taxon>Eurotatoria</taxon>
        <taxon>Bdelloidea</taxon>
        <taxon>Philodinida</taxon>
        <taxon>Philodinidae</taxon>
        <taxon>Rotaria</taxon>
    </lineage>
</organism>
<dbReference type="InterPro" id="IPR011993">
    <property type="entry name" value="PH-like_dom_sf"/>
</dbReference>
<feature type="domain" description="Pleckstrin homology" evidence="1">
    <location>
        <begin position="2"/>
        <end position="63"/>
    </location>
</feature>
<dbReference type="Gene3D" id="2.30.29.30">
    <property type="entry name" value="Pleckstrin-homology domain (PH domain)/Phosphotyrosine-binding domain (PTB)"/>
    <property type="match status" value="1"/>
</dbReference>
<evidence type="ECO:0000259" key="1">
    <source>
        <dbReference type="Pfam" id="PF15410"/>
    </source>
</evidence>
<dbReference type="Pfam" id="PF15410">
    <property type="entry name" value="PH_9"/>
    <property type="match status" value="1"/>
</dbReference>
<sequence>MVLYLHKNDQQSTTVLNNDANALRLNHAFAQQATDYGKRQHVFRLRTSDWAEYLFQTTDHDLMNK</sequence>
<gene>
    <name evidence="2" type="ORF">QYT958_LOCUS45742</name>
</gene>
<evidence type="ECO:0000313" key="3">
    <source>
        <dbReference type="Proteomes" id="UP000663848"/>
    </source>
</evidence>
<comment type="caution">
    <text evidence="2">The sequence shown here is derived from an EMBL/GenBank/DDBJ whole genome shotgun (WGS) entry which is preliminary data.</text>
</comment>